<evidence type="ECO:0000256" key="1">
    <source>
        <dbReference type="ARBA" id="ARBA00004370"/>
    </source>
</evidence>
<evidence type="ECO:0000256" key="2">
    <source>
        <dbReference type="ARBA" id="ARBA00004752"/>
    </source>
</evidence>
<dbReference type="CDD" id="cd06576">
    <property type="entry name" value="PASTA_Pbp2x-like_1"/>
    <property type="match status" value="1"/>
</dbReference>
<dbReference type="GO" id="GO:0008658">
    <property type="term" value="F:penicillin binding"/>
    <property type="evidence" value="ECO:0007669"/>
    <property type="project" value="InterPro"/>
</dbReference>
<evidence type="ECO:0000256" key="8">
    <source>
        <dbReference type="SAM" id="Phobius"/>
    </source>
</evidence>
<dbReference type="InterPro" id="IPR005311">
    <property type="entry name" value="PBP_dimer"/>
</dbReference>
<dbReference type="GO" id="GO:0071555">
    <property type="term" value="P:cell wall organization"/>
    <property type="evidence" value="ECO:0007669"/>
    <property type="project" value="TreeGrafter"/>
</dbReference>
<evidence type="ECO:0000256" key="5">
    <source>
        <dbReference type="ARBA" id="ARBA00023136"/>
    </source>
</evidence>
<dbReference type="GO" id="GO:0009002">
    <property type="term" value="F:serine-type D-Ala-D-Ala carboxypeptidase activity"/>
    <property type="evidence" value="ECO:0007669"/>
    <property type="project" value="UniProtKB-EC"/>
</dbReference>
<dbReference type="Gene3D" id="2.20.70.70">
    <property type="match status" value="1"/>
</dbReference>
<evidence type="ECO:0000313" key="10">
    <source>
        <dbReference type="EMBL" id="MBC5635869.1"/>
    </source>
</evidence>
<feature type="domain" description="PASTA" evidence="9">
    <location>
        <begin position="612"/>
        <end position="672"/>
    </location>
</feature>
<name>A0A923RG73_9BACI</name>
<reference evidence="10" key="1">
    <citation type="submission" date="2020-08" db="EMBL/GenBank/DDBJ databases">
        <title>Genome public.</title>
        <authorList>
            <person name="Liu C."/>
            <person name="Sun Q."/>
        </authorList>
    </citation>
    <scope>NUCLEOTIDE SEQUENCE</scope>
    <source>
        <strain evidence="10">BX22</strain>
    </source>
</reference>
<dbReference type="Gene3D" id="3.30.70.2110">
    <property type="match status" value="1"/>
</dbReference>
<dbReference type="SMART" id="SM00740">
    <property type="entry name" value="PASTA"/>
    <property type="match status" value="2"/>
</dbReference>
<evidence type="ECO:0000256" key="3">
    <source>
        <dbReference type="ARBA" id="ARBA00007171"/>
    </source>
</evidence>
<dbReference type="InterPro" id="IPR005543">
    <property type="entry name" value="PASTA_dom"/>
</dbReference>
<comment type="caution">
    <text evidence="10">The sequence shown here is derived from an EMBL/GenBank/DDBJ whole genome shotgun (WGS) entry which is preliminary data.</text>
</comment>
<dbReference type="Pfam" id="PF00905">
    <property type="entry name" value="Transpeptidase"/>
    <property type="match status" value="1"/>
</dbReference>
<dbReference type="PANTHER" id="PTHR30627">
    <property type="entry name" value="PEPTIDOGLYCAN D,D-TRANSPEPTIDASE"/>
    <property type="match status" value="1"/>
</dbReference>
<dbReference type="SUPFAM" id="SSF56601">
    <property type="entry name" value="beta-lactamase/transpeptidase-like"/>
    <property type="match status" value="1"/>
</dbReference>
<dbReference type="SUPFAM" id="SSF54184">
    <property type="entry name" value="Penicillin-binding protein 2x (pbp-2x), c-terminal domain"/>
    <property type="match status" value="2"/>
</dbReference>
<dbReference type="PANTHER" id="PTHR30627:SF26">
    <property type="entry name" value="PENICILLIN-BINDING PROTEIN 2B"/>
    <property type="match status" value="1"/>
</dbReference>
<dbReference type="InterPro" id="IPR050515">
    <property type="entry name" value="Beta-lactam/transpept"/>
</dbReference>
<feature type="compositionally biased region" description="Basic and acidic residues" evidence="7">
    <location>
        <begin position="732"/>
        <end position="741"/>
    </location>
</feature>
<keyword evidence="11" id="KW-1185">Reference proteome</keyword>
<organism evidence="10 11">
    <name type="scientific">Ornithinibacillus hominis</name>
    <dbReference type="NCBI Taxonomy" id="2763055"/>
    <lineage>
        <taxon>Bacteria</taxon>
        <taxon>Bacillati</taxon>
        <taxon>Bacillota</taxon>
        <taxon>Bacilli</taxon>
        <taxon>Bacillales</taxon>
        <taxon>Bacillaceae</taxon>
        <taxon>Ornithinibacillus</taxon>
    </lineage>
</organism>
<protein>
    <recommendedName>
        <fullName evidence="4">serine-type D-Ala-D-Ala carboxypeptidase</fullName>
        <ecNumber evidence="4">3.4.16.4</ecNumber>
    </recommendedName>
</protein>
<gene>
    <name evidence="10" type="ORF">H8S33_03415</name>
</gene>
<comment type="similarity">
    <text evidence="3">Belongs to the transpeptidase family.</text>
</comment>
<evidence type="ECO:0000256" key="6">
    <source>
        <dbReference type="ARBA" id="ARBA00034000"/>
    </source>
</evidence>
<dbReference type="AlphaFoldDB" id="A0A923RG73"/>
<dbReference type="PROSITE" id="PS51178">
    <property type="entry name" value="PASTA"/>
    <property type="match status" value="1"/>
</dbReference>
<feature type="region of interest" description="Disordered" evidence="7">
    <location>
        <begin position="732"/>
        <end position="758"/>
    </location>
</feature>
<dbReference type="GO" id="GO:0005886">
    <property type="term" value="C:plasma membrane"/>
    <property type="evidence" value="ECO:0007669"/>
    <property type="project" value="TreeGrafter"/>
</dbReference>
<evidence type="ECO:0000256" key="7">
    <source>
        <dbReference type="SAM" id="MobiDB-lite"/>
    </source>
</evidence>
<dbReference type="InterPro" id="IPR012338">
    <property type="entry name" value="Beta-lactam/transpept-like"/>
</dbReference>
<dbReference type="Pfam" id="PF03717">
    <property type="entry name" value="PBP_dimer"/>
    <property type="match status" value="1"/>
</dbReference>
<proteinExistence type="inferred from homology"/>
<keyword evidence="8" id="KW-1133">Transmembrane helix</keyword>
<evidence type="ECO:0000313" key="11">
    <source>
        <dbReference type="Proteomes" id="UP000637359"/>
    </source>
</evidence>
<dbReference type="Gene3D" id="3.90.1310.10">
    <property type="entry name" value="Penicillin-binding protein 2a (Domain 2)"/>
    <property type="match status" value="1"/>
</dbReference>
<dbReference type="CDD" id="cd06575">
    <property type="entry name" value="PASTA_Pbp2x-like_2"/>
    <property type="match status" value="1"/>
</dbReference>
<dbReference type="Gene3D" id="3.40.710.10">
    <property type="entry name" value="DD-peptidase/beta-lactamase superfamily"/>
    <property type="match status" value="1"/>
</dbReference>
<dbReference type="InterPro" id="IPR001460">
    <property type="entry name" value="PCN-bd_Tpept"/>
</dbReference>
<comment type="subcellular location">
    <subcellularLocation>
        <location evidence="1">Membrane</location>
    </subcellularLocation>
</comment>
<comment type="pathway">
    <text evidence="2">Cell wall biogenesis; peptidoglycan biosynthesis.</text>
</comment>
<dbReference type="Proteomes" id="UP000637359">
    <property type="component" value="Unassembled WGS sequence"/>
</dbReference>
<feature type="transmembrane region" description="Helical" evidence="8">
    <location>
        <begin position="12"/>
        <end position="31"/>
    </location>
</feature>
<dbReference type="SUPFAM" id="SSF56519">
    <property type="entry name" value="Penicillin binding protein dimerisation domain"/>
    <property type="match status" value="1"/>
</dbReference>
<accession>A0A923RG73</accession>
<keyword evidence="5 8" id="KW-0472">Membrane</keyword>
<comment type="catalytic activity">
    <reaction evidence="6">
        <text>Preferential cleavage: (Ac)2-L-Lys-D-Ala-|-D-Ala. Also transpeptidation of peptidyl-alanyl moieties that are N-acyl substituents of D-alanine.</text>
        <dbReference type="EC" id="3.4.16.4"/>
    </reaction>
</comment>
<dbReference type="EMBL" id="JACOOL010000002">
    <property type="protein sequence ID" value="MBC5635869.1"/>
    <property type="molecule type" value="Genomic_DNA"/>
</dbReference>
<feature type="compositionally biased region" description="Acidic residues" evidence="7">
    <location>
        <begin position="742"/>
        <end position="758"/>
    </location>
</feature>
<dbReference type="Pfam" id="PF03793">
    <property type="entry name" value="PASTA"/>
    <property type="match status" value="2"/>
</dbReference>
<sequence>MNKNRTTHAMAGVLMVVFIMAFLIVTGRFLYIQASGEVDGVSLDEWAKKVRTTSYTLDAERGKIYDKNGMMLAYDMPTFRMYAIVDEAYSENLEEPQHVVDPVETADKLAPLLNADRDYLLERLNNGLSNEKAKQIEFGTIGKGISIQTKEEIDALKLPGINFVRENIRYYPNGMFASHIIGFARETNPEDDEEAEAEIEGVAGIEREMNELLKGKNGFISYQRDIYNKKLLKPNEIIQLPDNGDDVYLTIDQKIQTLLEDVLSQVDEKYAPERMTAIVMNPKTGEIIAMSNRPSYNPNNPANVENWYNDAISTPFEPGSTIKMFTWAAAIESGVYKGSDKYKSGQYQISNNITPVKDFNGGKGWGVISYDEGFARSSNVAASKLVWEIMGPETFLEYLKAFDFDKPSGIDLPGEVTGQILYNWPLEKITTSFGQGSTATPIQIMKAATAIANDGKMLQPYIIDKIVDPDTGTIIENHETTVVGEPISKETAQQVRELLVSAVQSEQATGSRFHLEDYSVGGKTGTAQIPNPNPGQPGYLTGSENYVFSFLGMAPADDPELMMYVSVKQPTLEFESGIEPGSAPVSFIFNNVMENALHYLNIDPDRGESTTNVIASEIPNLVGKSVSSVKETLTKIGVNYTVIGSGNKVVGMSVEEGTKVLPNERLLILTDHPTMPDIVGWSLRDVLKLSEMMDLETEPIGNGFVITQGIEPGSDLSKGAYLGVELKTPKELKEMEIKGDESSEAQEAEEEESADSFE</sequence>
<evidence type="ECO:0000259" key="9">
    <source>
        <dbReference type="PROSITE" id="PS51178"/>
    </source>
</evidence>
<dbReference type="RefSeq" id="WP_186868586.1">
    <property type="nucleotide sequence ID" value="NZ_JACOOL010000002.1"/>
</dbReference>
<keyword evidence="8" id="KW-0812">Transmembrane</keyword>
<evidence type="ECO:0000256" key="4">
    <source>
        <dbReference type="ARBA" id="ARBA00012448"/>
    </source>
</evidence>
<dbReference type="InterPro" id="IPR036138">
    <property type="entry name" value="PBP_dimer_sf"/>
</dbReference>
<dbReference type="EC" id="3.4.16.4" evidence="4"/>